<evidence type="ECO:0000313" key="2">
    <source>
        <dbReference type="EMBL" id="KAK9912132.1"/>
    </source>
</evidence>
<proteinExistence type="predicted"/>
<name>A0AAW1VYI3_RUBAR</name>
<keyword evidence="3" id="KW-1185">Reference proteome</keyword>
<evidence type="ECO:0000256" key="1">
    <source>
        <dbReference type="SAM" id="MobiDB-lite"/>
    </source>
</evidence>
<feature type="compositionally biased region" description="Basic and acidic residues" evidence="1">
    <location>
        <begin position="79"/>
        <end position="97"/>
    </location>
</feature>
<dbReference type="AlphaFoldDB" id="A0AAW1VYI3"/>
<gene>
    <name evidence="2" type="ORF">M0R45_036006</name>
</gene>
<comment type="caution">
    <text evidence="2">The sequence shown here is derived from an EMBL/GenBank/DDBJ whole genome shotgun (WGS) entry which is preliminary data.</text>
</comment>
<feature type="region of interest" description="Disordered" evidence="1">
    <location>
        <begin position="79"/>
        <end position="109"/>
    </location>
</feature>
<protein>
    <submittedName>
        <fullName evidence="2">Uncharacterized protein</fullName>
    </submittedName>
</protein>
<dbReference type="EMBL" id="JBEDUW010000007">
    <property type="protein sequence ID" value="KAK9912132.1"/>
    <property type="molecule type" value="Genomic_DNA"/>
</dbReference>
<evidence type="ECO:0000313" key="3">
    <source>
        <dbReference type="Proteomes" id="UP001457282"/>
    </source>
</evidence>
<sequence length="109" mass="12120">MAVRNHLPASTHSVPSSSVAVNHCCPFMPSTHCTQPWKQAAQSASPSTPLFRACLRRSSLASNLTTCCCKERNQDVKEMQKLRNEEEDHGSTRAEKKTGKRPKSPWAKI</sequence>
<accession>A0AAW1VYI3</accession>
<organism evidence="2 3">
    <name type="scientific">Rubus argutus</name>
    <name type="common">Southern blackberry</name>
    <dbReference type="NCBI Taxonomy" id="59490"/>
    <lineage>
        <taxon>Eukaryota</taxon>
        <taxon>Viridiplantae</taxon>
        <taxon>Streptophyta</taxon>
        <taxon>Embryophyta</taxon>
        <taxon>Tracheophyta</taxon>
        <taxon>Spermatophyta</taxon>
        <taxon>Magnoliopsida</taxon>
        <taxon>eudicotyledons</taxon>
        <taxon>Gunneridae</taxon>
        <taxon>Pentapetalae</taxon>
        <taxon>rosids</taxon>
        <taxon>fabids</taxon>
        <taxon>Rosales</taxon>
        <taxon>Rosaceae</taxon>
        <taxon>Rosoideae</taxon>
        <taxon>Rosoideae incertae sedis</taxon>
        <taxon>Rubus</taxon>
    </lineage>
</organism>
<dbReference type="Proteomes" id="UP001457282">
    <property type="component" value="Unassembled WGS sequence"/>
</dbReference>
<reference evidence="2 3" key="1">
    <citation type="journal article" date="2023" name="G3 (Bethesda)">
        <title>A chromosome-length genome assembly and annotation of blackberry (Rubus argutus, cv. 'Hillquist').</title>
        <authorList>
            <person name="Bruna T."/>
            <person name="Aryal R."/>
            <person name="Dudchenko O."/>
            <person name="Sargent D.J."/>
            <person name="Mead D."/>
            <person name="Buti M."/>
            <person name="Cavallini A."/>
            <person name="Hytonen T."/>
            <person name="Andres J."/>
            <person name="Pham M."/>
            <person name="Weisz D."/>
            <person name="Mascagni F."/>
            <person name="Usai G."/>
            <person name="Natali L."/>
            <person name="Bassil N."/>
            <person name="Fernandez G.E."/>
            <person name="Lomsadze A."/>
            <person name="Armour M."/>
            <person name="Olukolu B."/>
            <person name="Poorten T."/>
            <person name="Britton C."/>
            <person name="Davik J."/>
            <person name="Ashrafi H."/>
            <person name="Aiden E.L."/>
            <person name="Borodovsky M."/>
            <person name="Worthington M."/>
        </authorList>
    </citation>
    <scope>NUCLEOTIDE SEQUENCE [LARGE SCALE GENOMIC DNA]</scope>
    <source>
        <strain evidence="2">PI 553951</strain>
    </source>
</reference>